<dbReference type="EMBL" id="JADCKA010000001">
    <property type="protein sequence ID" value="MBE5034915.1"/>
    <property type="molecule type" value="Genomic_DNA"/>
</dbReference>
<feature type="domain" description="Formyl transferase C-terminal" evidence="10">
    <location>
        <begin position="204"/>
        <end position="302"/>
    </location>
</feature>
<organism evidence="11 12">
    <name type="scientific">Gallibacter intestinalis</name>
    <dbReference type="NCBI Taxonomy" id="2779356"/>
    <lineage>
        <taxon>Bacteria</taxon>
        <taxon>Bacillati</taxon>
        <taxon>Bacillota</taxon>
        <taxon>Clostridia</taxon>
        <taxon>Eubacteriales</taxon>
        <taxon>Eubacteriaceae</taxon>
        <taxon>Gallibacter</taxon>
    </lineage>
</organism>
<comment type="similarity">
    <text evidence="2 8">Belongs to the Fmt family.</text>
</comment>
<dbReference type="SUPFAM" id="SSF53328">
    <property type="entry name" value="Formyltransferase"/>
    <property type="match status" value="1"/>
</dbReference>
<evidence type="ECO:0000259" key="9">
    <source>
        <dbReference type="Pfam" id="PF00551"/>
    </source>
</evidence>
<feature type="domain" description="Formyl transferase N-terminal" evidence="9">
    <location>
        <begin position="1"/>
        <end position="178"/>
    </location>
</feature>
<evidence type="ECO:0000256" key="6">
    <source>
        <dbReference type="ARBA" id="ARBA00022917"/>
    </source>
</evidence>
<evidence type="ECO:0000256" key="8">
    <source>
        <dbReference type="HAMAP-Rule" id="MF_00182"/>
    </source>
</evidence>
<dbReference type="NCBIfam" id="TIGR00460">
    <property type="entry name" value="fmt"/>
    <property type="match status" value="1"/>
</dbReference>
<dbReference type="CDD" id="cd08704">
    <property type="entry name" value="Met_tRNA_FMT_C"/>
    <property type="match status" value="1"/>
</dbReference>
<evidence type="ECO:0000256" key="3">
    <source>
        <dbReference type="ARBA" id="ARBA00012261"/>
    </source>
</evidence>
<evidence type="ECO:0000256" key="4">
    <source>
        <dbReference type="ARBA" id="ARBA00016014"/>
    </source>
</evidence>
<evidence type="ECO:0000313" key="11">
    <source>
        <dbReference type="EMBL" id="MBE5034915.1"/>
    </source>
</evidence>
<dbReference type="PANTHER" id="PTHR11138:SF5">
    <property type="entry name" value="METHIONYL-TRNA FORMYLTRANSFERASE, MITOCHONDRIAL"/>
    <property type="match status" value="1"/>
</dbReference>
<dbReference type="InterPro" id="IPR044135">
    <property type="entry name" value="Met-tRNA-FMT_C"/>
</dbReference>
<comment type="function">
    <text evidence="1 8">Attaches a formyl group to the free amino group of methionyl-tRNA(fMet). The formyl group appears to play a dual role in the initiator identity of N-formylmethionyl-tRNA by promoting its recognition by IF2 and preventing the misappropriation of this tRNA by the elongation apparatus.</text>
</comment>
<dbReference type="HAMAP" id="MF_00182">
    <property type="entry name" value="Formyl_trans"/>
    <property type="match status" value="1"/>
</dbReference>
<dbReference type="PROSITE" id="PS00373">
    <property type="entry name" value="GART"/>
    <property type="match status" value="1"/>
</dbReference>
<dbReference type="EC" id="2.1.2.9" evidence="3 8"/>
<sequence length="311" mass="33613">MKIVYMGTPDFAVPALEALAISGNEIGYVVSQPDAARDRGKKLKPTPVKAKAMELGLTVLQPEKIKNNEEFLQTLEDYAPDLIVVAAYGKIIPKEILELPRCGCINIHGSILPRWRGAAPIQRAVMEGDTETGITLMYMAEGLDTGDMIAVAKTPVAEKTSGQLHDELARLGAELLVSKLDDIDKGRITAEKQDDSLSCYAPMLSKKEGKLDFGKDAKKLACEVRGLDPWPGAFTYLNGELFKIWQAKAVENADAKGLKPGTVLAADASGIDIATGKGILKVMMLQVPGKKRMSVEDYMRGNKIEIGTVLG</sequence>
<dbReference type="InterPro" id="IPR001555">
    <property type="entry name" value="GART_AS"/>
</dbReference>
<dbReference type="SUPFAM" id="SSF50486">
    <property type="entry name" value="FMT C-terminal domain-like"/>
    <property type="match status" value="1"/>
</dbReference>
<dbReference type="InterPro" id="IPR036477">
    <property type="entry name" value="Formyl_transf_N_sf"/>
</dbReference>
<dbReference type="PANTHER" id="PTHR11138">
    <property type="entry name" value="METHIONYL-TRNA FORMYLTRANSFERASE"/>
    <property type="match status" value="1"/>
</dbReference>
<dbReference type="Pfam" id="PF02911">
    <property type="entry name" value="Formyl_trans_C"/>
    <property type="match status" value="1"/>
</dbReference>
<dbReference type="InterPro" id="IPR005793">
    <property type="entry name" value="Formyl_trans_C"/>
</dbReference>
<dbReference type="InterPro" id="IPR002376">
    <property type="entry name" value="Formyl_transf_N"/>
</dbReference>
<proteinExistence type="inferred from homology"/>
<dbReference type="InterPro" id="IPR041711">
    <property type="entry name" value="Met-tRNA-FMT_N"/>
</dbReference>
<protein>
    <recommendedName>
        <fullName evidence="4 8">Methionyl-tRNA formyltransferase</fullName>
        <ecNumber evidence="3 8">2.1.2.9</ecNumber>
    </recommendedName>
</protein>
<dbReference type="Proteomes" id="UP001516588">
    <property type="component" value="Unassembled WGS sequence"/>
</dbReference>
<comment type="caution">
    <text evidence="11">The sequence shown here is derived from an EMBL/GenBank/DDBJ whole genome shotgun (WGS) entry which is preliminary data.</text>
</comment>
<dbReference type="RefSeq" id="WP_226384577.1">
    <property type="nucleotide sequence ID" value="NZ_JADCKA010000001.1"/>
</dbReference>
<accession>A0ABR9QWJ6</accession>
<dbReference type="InterPro" id="IPR037022">
    <property type="entry name" value="Formyl_trans_C_sf"/>
</dbReference>
<dbReference type="Gene3D" id="3.40.50.170">
    <property type="entry name" value="Formyl transferase, N-terminal domain"/>
    <property type="match status" value="1"/>
</dbReference>
<comment type="catalytic activity">
    <reaction evidence="7 8">
        <text>L-methionyl-tRNA(fMet) + (6R)-10-formyltetrahydrofolate = N-formyl-L-methionyl-tRNA(fMet) + (6S)-5,6,7,8-tetrahydrofolate + H(+)</text>
        <dbReference type="Rhea" id="RHEA:24380"/>
        <dbReference type="Rhea" id="RHEA-COMP:9952"/>
        <dbReference type="Rhea" id="RHEA-COMP:9953"/>
        <dbReference type="ChEBI" id="CHEBI:15378"/>
        <dbReference type="ChEBI" id="CHEBI:57453"/>
        <dbReference type="ChEBI" id="CHEBI:78530"/>
        <dbReference type="ChEBI" id="CHEBI:78844"/>
        <dbReference type="ChEBI" id="CHEBI:195366"/>
        <dbReference type="EC" id="2.1.2.9"/>
    </reaction>
</comment>
<keyword evidence="6 8" id="KW-0648">Protein biosynthesis</keyword>
<feature type="binding site" evidence="8">
    <location>
        <begin position="110"/>
        <end position="113"/>
    </location>
    <ligand>
        <name>(6S)-5,6,7,8-tetrahydrofolate</name>
        <dbReference type="ChEBI" id="CHEBI:57453"/>
    </ligand>
</feature>
<dbReference type="CDD" id="cd08646">
    <property type="entry name" value="FMT_core_Met-tRNA-FMT_N"/>
    <property type="match status" value="1"/>
</dbReference>
<gene>
    <name evidence="8" type="primary">fmt</name>
    <name evidence="11" type="ORF">INF20_01315</name>
</gene>
<name>A0ABR9QWJ6_9FIRM</name>
<evidence type="ECO:0000313" key="12">
    <source>
        <dbReference type="Proteomes" id="UP001516588"/>
    </source>
</evidence>
<evidence type="ECO:0000259" key="10">
    <source>
        <dbReference type="Pfam" id="PF02911"/>
    </source>
</evidence>
<dbReference type="Pfam" id="PF00551">
    <property type="entry name" value="Formyl_trans_N"/>
    <property type="match status" value="1"/>
</dbReference>
<dbReference type="GO" id="GO:0004479">
    <property type="term" value="F:methionyl-tRNA formyltransferase activity"/>
    <property type="evidence" value="ECO:0007669"/>
    <property type="project" value="UniProtKB-EC"/>
</dbReference>
<dbReference type="InterPro" id="IPR011034">
    <property type="entry name" value="Formyl_transferase-like_C_sf"/>
</dbReference>
<keyword evidence="5 8" id="KW-0808">Transferase</keyword>
<evidence type="ECO:0000256" key="7">
    <source>
        <dbReference type="ARBA" id="ARBA00048558"/>
    </source>
</evidence>
<evidence type="ECO:0000256" key="1">
    <source>
        <dbReference type="ARBA" id="ARBA00002606"/>
    </source>
</evidence>
<keyword evidence="12" id="KW-1185">Reference proteome</keyword>
<dbReference type="InterPro" id="IPR005794">
    <property type="entry name" value="Fmt"/>
</dbReference>
<evidence type="ECO:0000256" key="5">
    <source>
        <dbReference type="ARBA" id="ARBA00022679"/>
    </source>
</evidence>
<dbReference type="Gene3D" id="3.10.25.10">
    <property type="entry name" value="Formyl transferase, C-terminal domain"/>
    <property type="match status" value="1"/>
</dbReference>
<reference evidence="11 12" key="1">
    <citation type="submission" date="2020-10" db="EMBL/GenBank/DDBJ databases">
        <title>ChiBAC.</title>
        <authorList>
            <person name="Zenner C."/>
            <person name="Hitch T.C.A."/>
            <person name="Clavel T."/>
        </authorList>
    </citation>
    <scope>NUCLEOTIDE SEQUENCE [LARGE SCALE GENOMIC DNA]</scope>
    <source>
        <strain evidence="11 12">DSM 108706</strain>
    </source>
</reference>
<evidence type="ECO:0000256" key="2">
    <source>
        <dbReference type="ARBA" id="ARBA00010699"/>
    </source>
</evidence>